<protein>
    <submittedName>
        <fullName evidence="7">Multicopper oxidase with three cupredoxin domains (Includes cell division protein FtsP and spore coat protein CotA)</fullName>
    </submittedName>
</protein>
<dbReference type="CDD" id="cd13861">
    <property type="entry name" value="CuRO_1_CumA_like"/>
    <property type="match status" value="1"/>
</dbReference>
<accession>A0ABY1P1J3</accession>
<name>A0ABY1P1J3_9RHOB</name>
<keyword evidence="3" id="KW-0732">Signal</keyword>
<keyword evidence="7" id="KW-0131">Cell cycle</keyword>
<dbReference type="Pfam" id="PF07732">
    <property type="entry name" value="Cu-oxidase_3"/>
    <property type="match status" value="1"/>
</dbReference>
<dbReference type="SUPFAM" id="SSF49503">
    <property type="entry name" value="Cupredoxins"/>
    <property type="match status" value="3"/>
</dbReference>
<dbReference type="InterPro" id="IPR006311">
    <property type="entry name" value="TAT_signal"/>
</dbReference>
<keyword evidence="1" id="KW-0479">Metal-binding</keyword>
<keyword evidence="7" id="KW-0167">Capsid protein</keyword>
<dbReference type="InterPro" id="IPR002355">
    <property type="entry name" value="Cu_oxidase_Cu_BS"/>
</dbReference>
<evidence type="ECO:0000313" key="8">
    <source>
        <dbReference type="Proteomes" id="UP001157961"/>
    </source>
</evidence>
<keyword evidence="7" id="KW-0946">Virion</keyword>
<dbReference type="InterPro" id="IPR008972">
    <property type="entry name" value="Cupredoxin"/>
</dbReference>
<dbReference type="InterPro" id="IPR011706">
    <property type="entry name" value="Cu-oxidase_C"/>
</dbReference>
<evidence type="ECO:0000256" key="3">
    <source>
        <dbReference type="SAM" id="SignalP"/>
    </source>
</evidence>
<evidence type="ECO:0000256" key="1">
    <source>
        <dbReference type="ARBA" id="ARBA00022723"/>
    </source>
</evidence>
<sequence length="457" mass="49961">MPLTRRQFLASTAALALSPKTSFAATSPVIEATTGHVQLIDAEFGDYPQTEIWGYNGSVPGPLLRFKQGDTLKQELLNSLPSPTAIHWHGIRLPNAMDGVPGMTQNAVPTGARFHYEFPLKDAGTYWYHSHNQSTEQVARGLYGVVVVDENNAPDVDHDIVVVLDDWRLSDDAQVTDDFGAMHDWTHAGRLGNYIHAQLSEQPDSVPENARLRLRFVNVATDRVITVSVQGGDGKLIARDGMPLETPEPIDAMSFGPAERADILIDTKANEANAVQIVLHEGDTGYLLKEIPIAGSQPAREAIRPLPANPMPRLTDLTDALTVPLHMEGGAMGGLREATYEGETLDMRSLVDKGQVWAFNGQAGLSETPLVEVPQGQIVRIPMQNDTSFPHAMHLHGTHFQEVLPDGSFGPLKDTLLMLPRESREIAFIAGAPGKWLMHCHMLSHAAAGMRTWIKVV</sequence>
<keyword evidence="7" id="KW-0132">Cell division</keyword>
<dbReference type="InterPro" id="IPR001117">
    <property type="entry name" value="Cu-oxidase_2nd"/>
</dbReference>
<feature type="chain" id="PRO_5046603133" evidence="3">
    <location>
        <begin position="25"/>
        <end position="457"/>
    </location>
</feature>
<comment type="caution">
    <text evidence="7">The sequence shown here is derived from an EMBL/GenBank/DDBJ whole genome shotgun (WGS) entry which is preliminary data.</text>
</comment>
<dbReference type="Proteomes" id="UP001157961">
    <property type="component" value="Unassembled WGS sequence"/>
</dbReference>
<dbReference type="InterPro" id="IPR045087">
    <property type="entry name" value="Cu-oxidase_fam"/>
</dbReference>
<dbReference type="PANTHER" id="PTHR11709">
    <property type="entry name" value="MULTI-COPPER OXIDASE"/>
    <property type="match status" value="1"/>
</dbReference>
<evidence type="ECO:0000259" key="5">
    <source>
        <dbReference type="Pfam" id="PF07731"/>
    </source>
</evidence>
<dbReference type="PROSITE" id="PS00080">
    <property type="entry name" value="MULTICOPPER_OXIDASE2"/>
    <property type="match status" value="1"/>
</dbReference>
<evidence type="ECO:0000259" key="6">
    <source>
        <dbReference type="Pfam" id="PF07732"/>
    </source>
</evidence>
<gene>
    <name evidence="7" type="ORF">SAMN06265373_104395</name>
</gene>
<reference evidence="7 8" key="1">
    <citation type="submission" date="2017-05" db="EMBL/GenBank/DDBJ databases">
        <authorList>
            <person name="Varghese N."/>
            <person name="Submissions S."/>
        </authorList>
    </citation>
    <scope>NUCLEOTIDE SEQUENCE [LARGE SCALE GENOMIC DNA]</scope>
    <source>
        <strain evidence="7 8">DSM 29734</strain>
    </source>
</reference>
<feature type="domain" description="Plastocyanin-like" evidence="6">
    <location>
        <begin position="38"/>
        <end position="151"/>
    </location>
</feature>
<feature type="domain" description="Plastocyanin-like" evidence="5">
    <location>
        <begin position="346"/>
        <end position="455"/>
    </location>
</feature>
<dbReference type="Pfam" id="PF00394">
    <property type="entry name" value="Cu-oxidase"/>
    <property type="match status" value="1"/>
</dbReference>
<dbReference type="InterPro" id="IPR011707">
    <property type="entry name" value="Cu-oxidase-like_N"/>
</dbReference>
<proteinExistence type="predicted"/>
<keyword evidence="8" id="KW-1185">Reference proteome</keyword>
<dbReference type="RefSeq" id="WP_283426335.1">
    <property type="nucleotide sequence ID" value="NZ_FXTY01000004.1"/>
</dbReference>
<dbReference type="GO" id="GO:0051301">
    <property type="term" value="P:cell division"/>
    <property type="evidence" value="ECO:0007669"/>
    <property type="project" value="UniProtKB-KW"/>
</dbReference>
<dbReference type="Gene3D" id="2.60.40.420">
    <property type="entry name" value="Cupredoxins - blue copper proteins"/>
    <property type="match status" value="3"/>
</dbReference>
<dbReference type="EMBL" id="FXTY01000004">
    <property type="protein sequence ID" value="SMP23679.1"/>
    <property type="molecule type" value="Genomic_DNA"/>
</dbReference>
<evidence type="ECO:0000256" key="2">
    <source>
        <dbReference type="ARBA" id="ARBA00023002"/>
    </source>
</evidence>
<dbReference type="PROSITE" id="PS51318">
    <property type="entry name" value="TAT"/>
    <property type="match status" value="1"/>
</dbReference>
<keyword evidence="2" id="KW-0560">Oxidoreductase</keyword>
<evidence type="ECO:0000313" key="7">
    <source>
        <dbReference type="EMBL" id="SMP23679.1"/>
    </source>
</evidence>
<feature type="signal peptide" evidence="3">
    <location>
        <begin position="1"/>
        <end position="24"/>
    </location>
</feature>
<evidence type="ECO:0000259" key="4">
    <source>
        <dbReference type="Pfam" id="PF00394"/>
    </source>
</evidence>
<feature type="domain" description="Plastocyanin-like" evidence="4">
    <location>
        <begin position="206"/>
        <end position="270"/>
    </location>
</feature>
<dbReference type="Pfam" id="PF07731">
    <property type="entry name" value="Cu-oxidase_2"/>
    <property type="match status" value="1"/>
</dbReference>
<organism evidence="7 8">
    <name type="scientific">Shimia sagamensis</name>
    <dbReference type="NCBI Taxonomy" id="1566352"/>
    <lineage>
        <taxon>Bacteria</taxon>
        <taxon>Pseudomonadati</taxon>
        <taxon>Pseudomonadota</taxon>
        <taxon>Alphaproteobacteria</taxon>
        <taxon>Rhodobacterales</taxon>
        <taxon>Roseobacteraceae</taxon>
    </lineage>
</organism>